<dbReference type="PROSITE" id="PS50158">
    <property type="entry name" value="ZF_CCHC"/>
    <property type="match status" value="1"/>
</dbReference>
<evidence type="ECO:0000256" key="1">
    <source>
        <dbReference type="PROSITE-ProRule" id="PRU00047"/>
    </source>
</evidence>
<feature type="compositionally biased region" description="Polar residues" evidence="2">
    <location>
        <begin position="107"/>
        <end position="120"/>
    </location>
</feature>
<proteinExistence type="predicted"/>
<organism evidence="4 5">
    <name type="scientific">Vitis vinifera</name>
    <name type="common">Grape</name>
    <dbReference type="NCBI Taxonomy" id="29760"/>
    <lineage>
        <taxon>Eukaryota</taxon>
        <taxon>Viridiplantae</taxon>
        <taxon>Streptophyta</taxon>
        <taxon>Embryophyta</taxon>
        <taxon>Tracheophyta</taxon>
        <taxon>Spermatophyta</taxon>
        <taxon>Magnoliopsida</taxon>
        <taxon>eudicotyledons</taxon>
        <taxon>Gunneridae</taxon>
        <taxon>Pentapetalae</taxon>
        <taxon>rosids</taxon>
        <taxon>Vitales</taxon>
        <taxon>Vitaceae</taxon>
        <taxon>Viteae</taxon>
        <taxon>Vitis</taxon>
    </lineage>
</organism>
<dbReference type="PANTHER" id="PTHR47592:SF27">
    <property type="entry name" value="OS08G0421700 PROTEIN"/>
    <property type="match status" value="1"/>
</dbReference>
<feature type="compositionally biased region" description="Basic and acidic residues" evidence="2">
    <location>
        <begin position="86"/>
        <end position="98"/>
    </location>
</feature>
<dbReference type="InterPro" id="IPR036875">
    <property type="entry name" value="Znf_CCHC_sf"/>
</dbReference>
<dbReference type="InterPro" id="IPR054722">
    <property type="entry name" value="PolX-like_BBD"/>
</dbReference>
<dbReference type="AlphaFoldDB" id="A0A438FJM1"/>
<evidence type="ECO:0000259" key="3">
    <source>
        <dbReference type="PROSITE" id="PS50158"/>
    </source>
</evidence>
<keyword evidence="1" id="KW-0862">Zinc</keyword>
<evidence type="ECO:0000313" key="5">
    <source>
        <dbReference type="Proteomes" id="UP000288805"/>
    </source>
</evidence>
<dbReference type="Proteomes" id="UP000288805">
    <property type="component" value="Unassembled WGS sequence"/>
</dbReference>
<gene>
    <name evidence="4" type="primary">POLX_375</name>
    <name evidence="4" type="ORF">CK203_088232</name>
</gene>
<name>A0A438FJM1_VITVI</name>
<accession>A0A438FJM1</accession>
<feature type="domain" description="CCHC-type" evidence="3">
    <location>
        <begin position="130"/>
        <end position="144"/>
    </location>
</feature>
<keyword evidence="1" id="KW-0863">Zinc-finger</keyword>
<dbReference type="GO" id="GO:0003676">
    <property type="term" value="F:nucleic acid binding"/>
    <property type="evidence" value="ECO:0007669"/>
    <property type="project" value="InterPro"/>
</dbReference>
<protein>
    <submittedName>
        <fullName evidence="4">Retrovirus-related Pol polyprotein from transposon TNT 1-94</fullName>
    </submittedName>
</protein>
<keyword evidence="1" id="KW-0479">Metal-binding</keyword>
<evidence type="ECO:0000256" key="2">
    <source>
        <dbReference type="SAM" id="MobiDB-lite"/>
    </source>
</evidence>
<sequence length="267" mass="30655">MTEDRDVSYQIHDHHLLINDLAIEDTKLLESFVAGYLVETIPESWKDYKNNMKHKRKQMFLEDVIIHIRIEEQNLNRDNIEKAKELSSKANVVEEKSKPKNNRSRKQNSQTKPNASNKVHNSTIKKWGNCFVCGKSGHHAPQCRHRKRIEKSNSKANLAEAEVITIVISFEVSMVTNMKDWVVDSRATRHICGKKSAFTSYTTLKEGEEQVFMGDSRSTLVIGKGKVLLKLTFGKVLVLNDVFHVPDIRWEHGVSISAWESRSEDIV</sequence>
<dbReference type="Pfam" id="PF14223">
    <property type="entry name" value="Retrotran_gag_2"/>
    <property type="match status" value="1"/>
</dbReference>
<dbReference type="EMBL" id="QGNW01000868">
    <property type="protein sequence ID" value="RVW60171.1"/>
    <property type="molecule type" value="Genomic_DNA"/>
</dbReference>
<dbReference type="SUPFAM" id="SSF57756">
    <property type="entry name" value="Retrovirus zinc finger-like domains"/>
    <property type="match status" value="1"/>
</dbReference>
<reference evidence="4 5" key="1">
    <citation type="journal article" date="2018" name="PLoS Genet.">
        <title>Population sequencing reveals clonal diversity and ancestral inbreeding in the grapevine cultivar Chardonnay.</title>
        <authorList>
            <person name="Roach M.J."/>
            <person name="Johnson D.L."/>
            <person name="Bohlmann J."/>
            <person name="van Vuuren H.J."/>
            <person name="Jones S.J."/>
            <person name="Pretorius I.S."/>
            <person name="Schmidt S.A."/>
            <person name="Borneman A.R."/>
        </authorList>
    </citation>
    <scope>NUCLEOTIDE SEQUENCE [LARGE SCALE GENOMIC DNA]</scope>
    <source>
        <strain evidence="5">cv. Chardonnay</strain>
        <tissue evidence="4">Leaf</tissue>
    </source>
</reference>
<dbReference type="GO" id="GO:0008270">
    <property type="term" value="F:zinc ion binding"/>
    <property type="evidence" value="ECO:0007669"/>
    <property type="project" value="UniProtKB-KW"/>
</dbReference>
<dbReference type="Pfam" id="PF22936">
    <property type="entry name" value="Pol_BBD"/>
    <property type="match status" value="1"/>
</dbReference>
<dbReference type="Gene3D" id="4.10.60.10">
    <property type="entry name" value="Zinc finger, CCHC-type"/>
    <property type="match status" value="1"/>
</dbReference>
<feature type="region of interest" description="Disordered" evidence="2">
    <location>
        <begin position="86"/>
        <end position="120"/>
    </location>
</feature>
<evidence type="ECO:0000313" key="4">
    <source>
        <dbReference type="EMBL" id="RVW60171.1"/>
    </source>
</evidence>
<comment type="caution">
    <text evidence="4">The sequence shown here is derived from an EMBL/GenBank/DDBJ whole genome shotgun (WGS) entry which is preliminary data.</text>
</comment>
<dbReference type="PANTHER" id="PTHR47592">
    <property type="entry name" value="PBF68 PROTEIN"/>
    <property type="match status" value="1"/>
</dbReference>
<dbReference type="InterPro" id="IPR001878">
    <property type="entry name" value="Znf_CCHC"/>
</dbReference>